<evidence type="ECO:0000256" key="5">
    <source>
        <dbReference type="ARBA" id="ARBA00022692"/>
    </source>
</evidence>
<keyword evidence="7 11" id="KW-0573">Peptidoglycan synthesis</keyword>
<dbReference type="GO" id="GO:0032153">
    <property type="term" value="C:cell division site"/>
    <property type="evidence" value="ECO:0007669"/>
    <property type="project" value="TreeGrafter"/>
</dbReference>
<evidence type="ECO:0000256" key="4">
    <source>
        <dbReference type="ARBA" id="ARBA00022679"/>
    </source>
</evidence>
<dbReference type="HOGENOM" id="CLU_029243_2_0_9"/>
<evidence type="ECO:0000256" key="9">
    <source>
        <dbReference type="ARBA" id="ARBA00023136"/>
    </source>
</evidence>
<proteinExistence type="inferred from homology"/>
<dbReference type="GO" id="GO:0008955">
    <property type="term" value="F:peptidoglycan glycosyltransferase activity"/>
    <property type="evidence" value="ECO:0007669"/>
    <property type="project" value="UniProtKB-UniRule"/>
</dbReference>
<dbReference type="eggNOG" id="COG0772">
    <property type="taxonomic scope" value="Bacteria"/>
</dbReference>
<dbReference type="GO" id="GO:0071555">
    <property type="term" value="P:cell wall organization"/>
    <property type="evidence" value="ECO:0007669"/>
    <property type="project" value="UniProtKB-KW"/>
</dbReference>
<keyword evidence="8 11" id="KW-1133">Transmembrane helix</keyword>
<reference evidence="13" key="1">
    <citation type="submission" date="2011-11" db="EMBL/GenBank/DDBJ databases">
        <title>Complete sequence of Desulfosporosinus orientis DSM 765.</title>
        <authorList>
            <person name="Lucas S."/>
            <person name="Han J."/>
            <person name="Lapidus A."/>
            <person name="Cheng J.-F."/>
            <person name="Goodwin L."/>
            <person name="Pitluck S."/>
            <person name="Peters L."/>
            <person name="Ovchinnikova G."/>
            <person name="Teshima H."/>
            <person name="Detter J.C."/>
            <person name="Han C."/>
            <person name="Tapia R."/>
            <person name="Land M."/>
            <person name="Hauser L."/>
            <person name="Kyrpides N."/>
            <person name="Ivanova N."/>
            <person name="Pagani I."/>
            <person name="Pester M."/>
            <person name="Spring S."/>
            <person name="Ollivier B."/>
            <person name="Rattei T."/>
            <person name="Klenk H.-P."/>
            <person name="Wagner M."/>
            <person name="Loy A."/>
            <person name="Woyke T."/>
        </authorList>
    </citation>
    <scope>NUCLEOTIDE SEQUENCE [LARGE SCALE GENOMIC DNA]</scope>
    <source>
        <strain evidence="13">ATCC 19365 / DSM 765 / NCIMB 8382 / VKM B-1628</strain>
    </source>
</reference>
<feature type="transmembrane region" description="Helical" evidence="11">
    <location>
        <begin position="12"/>
        <end position="36"/>
    </location>
</feature>
<dbReference type="GO" id="GO:0008360">
    <property type="term" value="P:regulation of cell shape"/>
    <property type="evidence" value="ECO:0007669"/>
    <property type="project" value="UniProtKB-KW"/>
</dbReference>
<evidence type="ECO:0000256" key="10">
    <source>
        <dbReference type="ARBA" id="ARBA00023316"/>
    </source>
</evidence>
<evidence type="ECO:0000256" key="2">
    <source>
        <dbReference type="ARBA" id="ARBA00022475"/>
    </source>
</evidence>
<dbReference type="GO" id="GO:0009252">
    <property type="term" value="P:peptidoglycan biosynthetic process"/>
    <property type="evidence" value="ECO:0007669"/>
    <property type="project" value="UniProtKB-UniRule"/>
</dbReference>
<keyword evidence="9 11" id="KW-0472">Membrane</keyword>
<dbReference type="Pfam" id="PF01098">
    <property type="entry name" value="FTSW_RODA_SPOVE"/>
    <property type="match status" value="1"/>
</dbReference>
<feature type="transmembrane region" description="Helical" evidence="11">
    <location>
        <begin position="136"/>
        <end position="154"/>
    </location>
</feature>
<evidence type="ECO:0000256" key="3">
    <source>
        <dbReference type="ARBA" id="ARBA00022676"/>
    </source>
</evidence>
<dbReference type="AlphaFoldDB" id="G7W782"/>
<dbReference type="STRING" id="768706.Desor_5206"/>
<evidence type="ECO:0000256" key="6">
    <source>
        <dbReference type="ARBA" id="ARBA00022960"/>
    </source>
</evidence>
<dbReference type="GO" id="GO:0015648">
    <property type="term" value="F:lipid-linked peptidoglycan transporter activity"/>
    <property type="evidence" value="ECO:0007669"/>
    <property type="project" value="TreeGrafter"/>
</dbReference>
<dbReference type="Proteomes" id="UP000006346">
    <property type="component" value="Chromosome"/>
</dbReference>
<evidence type="ECO:0000256" key="11">
    <source>
        <dbReference type="HAMAP-Rule" id="MF_02079"/>
    </source>
</evidence>
<gene>
    <name evidence="11" type="primary">rodA</name>
    <name evidence="12" type="ordered locus">Desor_5206</name>
</gene>
<comment type="subcellular location">
    <subcellularLocation>
        <location evidence="11">Cell membrane</location>
        <topology evidence="11">Multi-pass membrane protein</topology>
    </subcellularLocation>
    <subcellularLocation>
        <location evidence="1">Membrane</location>
        <topology evidence="1">Multi-pass membrane protein</topology>
    </subcellularLocation>
</comment>
<dbReference type="GO" id="GO:0051301">
    <property type="term" value="P:cell division"/>
    <property type="evidence" value="ECO:0007669"/>
    <property type="project" value="InterPro"/>
</dbReference>
<feature type="transmembrane region" description="Helical" evidence="11">
    <location>
        <begin position="290"/>
        <end position="307"/>
    </location>
</feature>
<keyword evidence="6 11" id="KW-0133">Cell shape</keyword>
<evidence type="ECO:0000313" key="13">
    <source>
        <dbReference type="Proteomes" id="UP000006346"/>
    </source>
</evidence>
<evidence type="ECO:0000256" key="7">
    <source>
        <dbReference type="ARBA" id="ARBA00022984"/>
    </source>
</evidence>
<dbReference type="PROSITE" id="PS00428">
    <property type="entry name" value="FTSW_RODA_SPOVE"/>
    <property type="match status" value="1"/>
</dbReference>
<dbReference type="InterPro" id="IPR011923">
    <property type="entry name" value="RodA/MrdB"/>
</dbReference>
<feature type="transmembrane region" description="Helical" evidence="11">
    <location>
        <begin position="184"/>
        <end position="203"/>
    </location>
</feature>
<evidence type="ECO:0000313" key="12">
    <source>
        <dbReference type="EMBL" id="AET70590.1"/>
    </source>
</evidence>
<accession>G7W782</accession>
<organism evidence="12 13">
    <name type="scientific">Desulfosporosinus orientis (strain ATCC 19365 / DSM 765 / NCIMB 8382 / VKM B-1628 / Singapore I)</name>
    <name type="common">Desulfotomaculum orientis</name>
    <dbReference type="NCBI Taxonomy" id="768706"/>
    <lineage>
        <taxon>Bacteria</taxon>
        <taxon>Bacillati</taxon>
        <taxon>Bacillota</taxon>
        <taxon>Clostridia</taxon>
        <taxon>Eubacteriales</taxon>
        <taxon>Desulfitobacteriaceae</taxon>
        <taxon>Desulfosporosinus</taxon>
    </lineage>
</organism>
<dbReference type="EC" id="2.4.99.28" evidence="11"/>
<evidence type="ECO:0000256" key="8">
    <source>
        <dbReference type="ARBA" id="ARBA00022989"/>
    </source>
</evidence>
<dbReference type="EMBL" id="CP003108">
    <property type="protein sequence ID" value="AET70590.1"/>
    <property type="molecule type" value="Genomic_DNA"/>
</dbReference>
<feature type="transmembrane region" description="Helical" evidence="11">
    <location>
        <begin position="48"/>
        <end position="67"/>
    </location>
</feature>
<dbReference type="GO" id="GO:0005886">
    <property type="term" value="C:plasma membrane"/>
    <property type="evidence" value="ECO:0007669"/>
    <property type="project" value="UniProtKB-SubCell"/>
</dbReference>
<dbReference type="UniPathway" id="UPA00219"/>
<dbReference type="PANTHER" id="PTHR30474">
    <property type="entry name" value="CELL CYCLE PROTEIN"/>
    <property type="match status" value="1"/>
</dbReference>
<feature type="transmembrane region" description="Helical" evidence="11">
    <location>
        <begin position="160"/>
        <end position="177"/>
    </location>
</feature>
<keyword evidence="13" id="KW-1185">Reference proteome</keyword>
<comment type="pathway">
    <text evidence="11">Cell wall biogenesis; peptidoglycan biosynthesis.</text>
</comment>
<comment type="function">
    <text evidence="11">Peptidoglycan polymerase that is essential for cell wall elongation.</text>
</comment>
<dbReference type="PATRIC" id="fig|768706.3.peg.5302"/>
<evidence type="ECO:0000256" key="1">
    <source>
        <dbReference type="ARBA" id="ARBA00004141"/>
    </source>
</evidence>
<dbReference type="PANTHER" id="PTHR30474:SF1">
    <property type="entry name" value="PEPTIDOGLYCAN GLYCOSYLTRANSFERASE MRDB"/>
    <property type="match status" value="1"/>
</dbReference>
<protein>
    <recommendedName>
        <fullName evidence="11">Peptidoglycan glycosyltransferase RodA</fullName>
        <shortName evidence="11">PGT</shortName>
        <ecNumber evidence="11">2.4.99.28</ecNumber>
    </recommendedName>
    <alternativeName>
        <fullName evidence="11">Cell elongation protein RodA</fullName>
    </alternativeName>
    <alternativeName>
        <fullName evidence="11">Cell wall polymerase</fullName>
    </alternativeName>
    <alternativeName>
        <fullName evidence="11">Peptidoglycan polymerase</fullName>
        <shortName evidence="11">PG polymerase</shortName>
    </alternativeName>
</protein>
<comment type="similarity">
    <text evidence="11">Belongs to the SEDS family. MrdB/RodA subfamily.</text>
</comment>
<dbReference type="HAMAP" id="MF_02079">
    <property type="entry name" value="PGT_RodA"/>
    <property type="match status" value="1"/>
</dbReference>
<feature type="transmembrane region" description="Helical" evidence="11">
    <location>
        <begin position="354"/>
        <end position="377"/>
    </location>
</feature>
<feature type="transmembrane region" description="Helical" evidence="11">
    <location>
        <begin position="319"/>
        <end position="342"/>
    </location>
</feature>
<sequence length="386" mass="43227">MDRRALRNLDLLFILFTFLLLAASLVILSTASINVIKSDPMHYVETQTVWIITGIAIAVVIAVIDYQKWQHFRWWIYGFNLLLLLAVIFFGDTAKGATRWIYFTPTIGIQPSEFAKIFIIITFADFLTEREGRLNNIRDFIPPFLFVLVPMLLIFKQPDLGTTLVFAAIFVGMMFVAGANPWKFGGLLLGGVVVIGVALWLHFSTNLPGWLQWAQGLPLPLQDYQLNRLVIFMNPAADQTGDGWHILQSLWAIGSGGLWGKGYRMGTQGQLNFLPEHHTDFIFSVVGEEFGFIGTITLLFLFLIFLLRSIYIALRARDMYGMLVSAGVVSMFTFHILVNVGMTSGIMPVTGIPLPLISAGGSAMWSNMAAIGLLLSVNLRHRRLMF</sequence>
<keyword evidence="4 11" id="KW-0808">Transferase</keyword>
<dbReference type="InterPro" id="IPR001182">
    <property type="entry name" value="FtsW/RodA"/>
</dbReference>
<keyword evidence="3 11" id="KW-0328">Glycosyltransferase</keyword>
<dbReference type="NCBIfam" id="TIGR02210">
    <property type="entry name" value="rodA_shape"/>
    <property type="match status" value="1"/>
</dbReference>
<dbReference type="KEGG" id="dor:Desor_5206"/>
<dbReference type="RefSeq" id="WP_014187394.1">
    <property type="nucleotide sequence ID" value="NC_016584.1"/>
</dbReference>
<reference evidence="12 13" key="2">
    <citation type="journal article" date="2012" name="J. Bacteriol.">
        <title>Complete genome sequences of Desulfosporosinus orientis DSM765T, Desulfosporosinus youngiae DSM17734T, Desulfosporosinus meridiei DSM13257T, and Desulfosporosinus acidiphilus DSM22704T.</title>
        <authorList>
            <person name="Pester M."/>
            <person name="Brambilla E."/>
            <person name="Alazard D."/>
            <person name="Rattei T."/>
            <person name="Weinmaier T."/>
            <person name="Han J."/>
            <person name="Lucas S."/>
            <person name="Lapidus A."/>
            <person name="Cheng J.F."/>
            <person name="Goodwin L."/>
            <person name="Pitluck S."/>
            <person name="Peters L."/>
            <person name="Ovchinnikova G."/>
            <person name="Teshima H."/>
            <person name="Detter J.C."/>
            <person name="Han C.S."/>
            <person name="Tapia R."/>
            <person name="Land M.L."/>
            <person name="Hauser L."/>
            <person name="Kyrpides N.C."/>
            <person name="Ivanova N.N."/>
            <person name="Pagani I."/>
            <person name="Huntmann M."/>
            <person name="Wei C.L."/>
            <person name="Davenport K.W."/>
            <person name="Daligault H."/>
            <person name="Chain P.S."/>
            <person name="Chen A."/>
            <person name="Mavromatis K."/>
            <person name="Markowitz V."/>
            <person name="Szeto E."/>
            <person name="Mikhailova N."/>
            <person name="Pati A."/>
            <person name="Wagner M."/>
            <person name="Woyke T."/>
            <person name="Ollivier B."/>
            <person name="Klenk H.P."/>
            <person name="Spring S."/>
            <person name="Loy A."/>
        </authorList>
    </citation>
    <scope>NUCLEOTIDE SEQUENCE [LARGE SCALE GENOMIC DNA]</scope>
    <source>
        <strain evidence="13">ATCC 19365 / DSM 765 / NCIMB 8382 / VKM B-1628</strain>
    </source>
</reference>
<keyword evidence="5 11" id="KW-0812">Transmembrane</keyword>
<keyword evidence="2 11" id="KW-1003">Cell membrane</keyword>
<comment type="catalytic activity">
    <reaction evidence="11">
        <text>[GlcNAc-(1-&gt;4)-Mur2Ac(oyl-L-Ala-gamma-D-Glu-L-Lys-D-Ala-D-Ala)](n)-di-trans,octa-cis-undecaprenyl diphosphate + beta-D-GlcNAc-(1-&gt;4)-Mur2Ac(oyl-L-Ala-gamma-D-Glu-L-Lys-D-Ala-D-Ala)-di-trans,octa-cis-undecaprenyl diphosphate = [GlcNAc-(1-&gt;4)-Mur2Ac(oyl-L-Ala-gamma-D-Glu-L-Lys-D-Ala-D-Ala)](n+1)-di-trans,octa-cis-undecaprenyl diphosphate + di-trans,octa-cis-undecaprenyl diphosphate + H(+)</text>
        <dbReference type="Rhea" id="RHEA:23708"/>
        <dbReference type="Rhea" id="RHEA-COMP:9602"/>
        <dbReference type="Rhea" id="RHEA-COMP:9603"/>
        <dbReference type="ChEBI" id="CHEBI:15378"/>
        <dbReference type="ChEBI" id="CHEBI:58405"/>
        <dbReference type="ChEBI" id="CHEBI:60033"/>
        <dbReference type="ChEBI" id="CHEBI:78435"/>
        <dbReference type="EC" id="2.4.99.28"/>
    </reaction>
</comment>
<keyword evidence="10 11" id="KW-0961">Cell wall biogenesis/degradation</keyword>
<feature type="transmembrane region" description="Helical" evidence="11">
    <location>
        <begin position="100"/>
        <end position="124"/>
    </location>
</feature>
<dbReference type="InterPro" id="IPR018365">
    <property type="entry name" value="Cell_cycle_FtsW-rel_CS"/>
</dbReference>
<feature type="transmembrane region" description="Helical" evidence="11">
    <location>
        <begin position="74"/>
        <end position="94"/>
    </location>
</feature>
<name>G7W782_DESOD</name>
<dbReference type="OrthoDB" id="9812661at2"/>